<dbReference type="InterPro" id="IPR036662">
    <property type="entry name" value="PTS_EIIA_man-typ_sf"/>
</dbReference>
<dbReference type="InterPro" id="IPR004701">
    <property type="entry name" value="PTS_EIIA_man-typ"/>
</dbReference>
<reference evidence="7 8" key="1">
    <citation type="journal article" date="2010" name="Stand. Genomic Sci.">
        <title>Complete genome sequence of Ilyobacter polytropus type strain (CuHbu1).</title>
        <authorList>
            <person name="Sikorski J."/>
            <person name="Chertkov O."/>
            <person name="Lapidus A."/>
            <person name="Nolan M."/>
            <person name="Lucas S."/>
            <person name="Del Rio T.G."/>
            <person name="Tice H."/>
            <person name="Cheng J.F."/>
            <person name="Tapia R."/>
            <person name="Han C."/>
            <person name="Goodwin L."/>
            <person name="Pitluck S."/>
            <person name="Liolios K."/>
            <person name="Ivanova N."/>
            <person name="Mavromatis K."/>
            <person name="Mikhailova N."/>
            <person name="Pati A."/>
            <person name="Chen A."/>
            <person name="Palaniappan K."/>
            <person name="Land M."/>
            <person name="Hauser L."/>
            <person name="Chang Y.J."/>
            <person name="Jeffries C.D."/>
            <person name="Brambilla E."/>
            <person name="Yasawong M."/>
            <person name="Rohde M."/>
            <person name="Pukall R."/>
            <person name="Spring S."/>
            <person name="Goker M."/>
            <person name="Woyke T."/>
            <person name="Bristow J."/>
            <person name="Eisen J.A."/>
            <person name="Markowitz V."/>
            <person name="Hugenholtz P."/>
            <person name="Kyrpides N.C."/>
            <person name="Klenk H.P."/>
        </authorList>
    </citation>
    <scope>NUCLEOTIDE SEQUENCE [LARGE SCALE GENOMIC DNA]</scope>
    <source>
        <strain evidence="8">ATCC 51220 / DSM 2926 / LMG 16218 / CuHBu1</strain>
    </source>
</reference>
<protein>
    <recommendedName>
        <fullName evidence="3">phosphoenolpyruvate--glycerone phosphotransferase</fullName>
        <ecNumber evidence="3">2.7.1.121</ecNumber>
    </recommendedName>
</protein>
<sequence length="131" mass="14034">MIGLIIVSHNRNLGEEIINLTSEMKSYPFKVVNGSGTSGDYYGTEPNIILEAIKEADEGDGAVILCDLGSAVMNAQMSLEFLEPEQQDKIVIADAPIVEGALVAMSANCPGISIGELVEEIEESRSFSKLE</sequence>
<dbReference type="PROSITE" id="PS51096">
    <property type="entry name" value="PTS_EIIA_TYPE_4"/>
    <property type="match status" value="1"/>
</dbReference>
<evidence type="ECO:0000313" key="7">
    <source>
        <dbReference type="EMBL" id="ADO82635.1"/>
    </source>
</evidence>
<dbReference type="AlphaFoldDB" id="E3H7Q3"/>
<dbReference type="EC" id="2.7.1.121" evidence="3"/>
<dbReference type="NCBIfam" id="TIGR02364">
    <property type="entry name" value="dha_pts"/>
    <property type="match status" value="1"/>
</dbReference>
<proteinExistence type="predicted"/>
<evidence type="ECO:0000256" key="1">
    <source>
        <dbReference type="ARBA" id="ARBA00001113"/>
    </source>
</evidence>
<dbReference type="SUPFAM" id="SSF53062">
    <property type="entry name" value="PTS system fructose IIA component-like"/>
    <property type="match status" value="1"/>
</dbReference>
<dbReference type="STRING" id="572544.Ilyop_0849"/>
<feature type="domain" description="PTS EIIA type-4" evidence="6">
    <location>
        <begin position="1"/>
        <end position="131"/>
    </location>
</feature>
<keyword evidence="7" id="KW-0418">Kinase</keyword>
<dbReference type="GO" id="GO:0047324">
    <property type="term" value="F:phosphoenolpyruvate-glycerone phosphotransferase activity"/>
    <property type="evidence" value="ECO:0007669"/>
    <property type="project" value="UniProtKB-EC"/>
</dbReference>
<name>E3H7Q3_ILYPC</name>
<dbReference type="GO" id="GO:0009401">
    <property type="term" value="P:phosphoenolpyruvate-dependent sugar phosphotransferase system"/>
    <property type="evidence" value="ECO:0007669"/>
    <property type="project" value="InterPro"/>
</dbReference>
<evidence type="ECO:0000256" key="2">
    <source>
        <dbReference type="ARBA" id="ARBA00002788"/>
    </source>
</evidence>
<dbReference type="InterPro" id="IPR012844">
    <property type="entry name" value="DhaM_N"/>
</dbReference>
<dbReference type="Gene3D" id="3.40.50.510">
    <property type="entry name" value="Phosphotransferase system, mannose-type IIA component"/>
    <property type="match status" value="1"/>
</dbReference>
<dbReference type="GO" id="GO:0019563">
    <property type="term" value="P:glycerol catabolic process"/>
    <property type="evidence" value="ECO:0007669"/>
    <property type="project" value="InterPro"/>
</dbReference>
<dbReference type="eggNOG" id="COG3412">
    <property type="taxonomic scope" value="Bacteria"/>
</dbReference>
<dbReference type="RefSeq" id="WP_013387305.1">
    <property type="nucleotide sequence ID" value="NC_014632.1"/>
</dbReference>
<evidence type="ECO:0000256" key="3">
    <source>
        <dbReference type="ARBA" id="ARBA00012095"/>
    </source>
</evidence>
<dbReference type="KEGG" id="ipo:Ilyop_0849"/>
<dbReference type="PANTHER" id="PTHR38594:SF1">
    <property type="entry name" value="PEP-DEPENDENT DIHYDROXYACETONE KINASE, PHOSPHORYL DONOR SUBUNIT DHAM"/>
    <property type="match status" value="1"/>
</dbReference>
<dbReference type="Pfam" id="PF03610">
    <property type="entry name" value="EIIA-man"/>
    <property type="match status" value="1"/>
</dbReference>
<evidence type="ECO:0000256" key="5">
    <source>
        <dbReference type="ARBA" id="ARBA00046577"/>
    </source>
</evidence>
<dbReference type="OrthoDB" id="7065393at2"/>
<accession>E3H7Q3</accession>
<dbReference type="PANTHER" id="PTHR38594">
    <property type="entry name" value="PEP-DEPENDENT DIHYDROXYACETONE KINASE, PHOSPHORYL DONOR SUBUNIT DHAM"/>
    <property type="match status" value="1"/>
</dbReference>
<dbReference type="Proteomes" id="UP000006875">
    <property type="component" value="Chromosome"/>
</dbReference>
<organism evidence="7 8">
    <name type="scientific">Ilyobacter polytropus (strain ATCC 51220 / DSM 2926 / LMG 16218 / CuHBu1)</name>
    <dbReference type="NCBI Taxonomy" id="572544"/>
    <lineage>
        <taxon>Bacteria</taxon>
        <taxon>Fusobacteriati</taxon>
        <taxon>Fusobacteriota</taxon>
        <taxon>Fusobacteriia</taxon>
        <taxon>Fusobacteriales</taxon>
        <taxon>Fusobacteriaceae</taxon>
        <taxon>Ilyobacter</taxon>
    </lineage>
</organism>
<dbReference type="GO" id="GO:0016020">
    <property type="term" value="C:membrane"/>
    <property type="evidence" value="ECO:0007669"/>
    <property type="project" value="InterPro"/>
</dbReference>
<gene>
    <name evidence="7" type="ordered locus">Ilyop_0849</name>
</gene>
<comment type="subunit">
    <text evidence="5">Homodimer. The dihydroxyacetone kinase complex is composed of a homodimer of DhaM, a homodimer of DhaK and the subunit DhaL.</text>
</comment>
<evidence type="ECO:0000256" key="4">
    <source>
        <dbReference type="ARBA" id="ARBA00022679"/>
    </source>
</evidence>
<evidence type="ECO:0000259" key="6">
    <source>
        <dbReference type="PROSITE" id="PS51096"/>
    </source>
</evidence>
<dbReference type="InterPro" id="IPR039643">
    <property type="entry name" value="DhaM"/>
</dbReference>
<comment type="catalytic activity">
    <reaction evidence="1">
        <text>dihydroxyacetone + phosphoenolpyruvate = dihydroxyacetone phosphate + pyruvate</text>
        <dbReference type="Rhea" id="RHEA:18381"/>
        <dbReference type="ChEBI" id="CHEBI:15361"/>
        <dbReference type="ChEBI" id="CHEBI:16016"/>
        <dbReference type="ChEBI" id="CHEBI:57642"/>
        <dbReference type="ChEBI" id="CHEBI:58702"/>
        <dbReference type="EC" id="2.7.1.121"/>
    </reaction>
</comment>
<dbReference type="EMBL" id="CP002281">
    <property type="protein sequence ID" value="ADO82635.1"/>
    <property type="molecule type" value="Genomic_DNA"/>
</dbReference>
<comment type="function">
    <text evidence="2">Component of the dihydroxyacetone kinase complex, which is responsible for the phosphoenolpyruvate (PEP)-dependent phosphorylation of dihydroxyacetone. DhaM serves as the phosphoryl donor. Is phosphorylated by phosphoenolpyruvate in an EI- and HPr-dependent reaction, and a phosphorelay system on histidine residues finally leads to phosphoryl transfer to DhaL and dihydroxyacetone.</text>
</comment>
<keyword evidence="4 7" id="KW-0808">Transferase</keyword>
<evidence type="ECO:0000313" key="8">
    <source>
        <dbReference type="Proteomes" id="UP000006875"/>
    </source>
</evidence>
<dbReference type="HOGENOM" id="CLU_045361_2_2_0"/>
<keyword evidence="8" id="KW-1185">Reference proteome</keyword>